<evidence type="ECO:0000256" key="10">
    <source>
        <dbReference type="SAM" id="MobiDB-lite"/>
    </source>
</evidence>
<keyword evidence="2" id="KW-0808">Transferase</keyword>
<gene>
    <name evidence="12" type="ORF">BDZ94DRAFT_1257154</name>
</gene>
<dbReference type="GO" id="GO:0008270">
    <property type="term" value="F:zinc ion binding"/>
    <property type="evidence" value="ECO:0007669"/>
    <property type="project" value="UniProtKB-KW"/>
</dbReference>
<dbReference type="Gene3D" id="3.30.40.10">
    <property type="entry name" value="Zinc/RING finger domain, C3HC4 (zinc finger)"/>
    <property type="match status" value="1"/>
</dbReference>
<keyword evidence="5" id="KW-0833">Ubl conjugation pathway</keyword>
<sequence>MSGQEINPFPNPVDAIMDPTVSRQSFTSNAALKRRASPSFEGLGEDTSRKRIKEEQDDSGVRSEETTNSLLSRFNYLDEMAEELQCGCCSELVYRPVIVMPCQHFFCGSCCVLWIRNGGTNCPACRGLSTVVAPFRALQGVIDTLLRAAPHKARTERERQQADEIYKTGNIMRIPAPREASPEPNLNLSAEYARPCPHCAPNNAYGWRCPQPIPDPSLDLDHAWHLEDGTPPGHAHCGNCENLLAVQAPTTTKCDFCQVAFCGIGVQGRCLAAPLISQHPHGLADVGDLIQSADVYECFDSNAVEVDIMLDYLSAQRLTPRHIYREIVAFIQSQPRGFSPLIEQELFTDIHGVSAASDLNSESPRNIICRLCATEVLLWGLRDWWVRERQKGFLEEAVTVRQDCPDGSGCERQREHAHAREFNHIITPLPEPQISEPTEENFTNGLLNRERILIQGETIAPPAPEVTDTVPLLEFGTDAPTSSTPRPTSQSFVIDTMQDIPFLNFAIRSGI</sequence>
<dbReference type="OrthoDB" id="1305878at2759"/>
<evidence type="ECO:0000256" key="2">
    <source>
        <dbReference type="ARBA" id="ARBA00022679"/>
    </source>
</evidence>
<dbReference type="SUPFAM" id="SSF57850">
    <property type="entry name" value="RING/U-box"/>
    <property type="match status" value="1"/>
</dbReference>
<dbReference type="InterPro" id="IPR001841">
    <property type="entry name" value="Znf_RING"/>
</dbReference>
<dbReference type="Pfam" id="PF17979">
    <property type="entry name" value="zf-CRD"/>
    <property type="match status" value="1"/>
</dbReference>
<name>A0A9P5Y8J5_9AGAR</name>
<reference evidence="12" key="1">
    <citation type="submission" date="2020-11" db="EMBL/GenBank/DDBJ databases">
        <authorList>
            <consortium name="DOE Joint Genome Institute"/>
            <person name="Ahrendt S."/>
            <person name="Riley R."/>
            <person name="Andreopoulos W."/>
            <person name="Labutti K."/>
            <person name="Pangilinan J."/>
            <person name="Ruiz-Duenas F.J."/>
            <person name="Barrasa J.M."/>
            <person name="Sanchez-Garcia M."/>
            <person name="Camarero S."/>
            <person name="Miyauchi S."/>
            <person name="Serrano A."/>
            <person name="Linde D."/>
            <person name="Babiker R."/>
            <person name="Drula E."/>
            <person name="Ayuso-Fernandez I."/>
            <person name="Pacheco R."/>
            <person name="Padilla G."/>
            <person name="Ferreira P."/>
            <person name="Barriuso J."/>
            <person name="Kellner H."/>
            <person name="Castanera R."/>
            <person name="Alfaro M."/>
            <person name="Ramirez L."/>
            <person name="Pisabarro A.G."/>
            <person name="Kuo A."/>
            <person name="Tritt A."/>
            <person name="Lipzen A."/>
            <person name="He G."/>
            <person name="Yan M."/>
            <person name="Ng V."/>
            <person name="Cullen D."/>
            <person name="Martin F."/>
            <person name="Rosso M.-N."/>
            <person name="Henrissat B."/>
            <person name="Hibbett D."/>
            <person name="Martinez A.T."/>
            <person name="Grigoriev I.V."/>
        </authorList>
    </citation>
    <scope>NUCLEOTIDE SEQUENCE</scope>
    <source>
        <strain evidence="12">CBS 247.69</strain>
    </source>
</reference>
<organism evidence="12 13">
    <name type="scientific">Collybia nuda</name>
    <dbReference type="NCBI Taxonomy" id="64659"/>
    <lineage>
        <taxon>Eukaryota</taxon>
        <taxon>Fungi</taxon>
        <taxon>Dikarya</taxon>
        <taxon>Basidiomycota</taxon>
        <taxon>Agaricomycotina</taxon>
        <taxon>Agaricomycetes</taxon>
        <taxon>Agaricomycetidae</taxon>
        <taxon>Agaricales</taxon>
        <taxon>Tricholomatineae</taxon>
        <taxon>Clitocybaceae</taxon>
        <taxon>Collybia</taxon>
    </lineage>
</organism>
<evidence type="ECO:0000256" key="8">
    <source>
        <dbReference type="ARBA" id="ARBA00023306"/>
    </source>
</evidence>
<evidence type="ECO:0000256" key="3">
    <source>
        <dbReference type="ARBA" id="ARBA00022723"/>
    </source>
</evidence>
<comment type="caution">
    <text evidence="12">The sequence shown here is derived from an EMBL/GenBank/DDBJ whole genome shotgun (WGS) entry which is preliminary data.</text>
</comment>
<dbReference type="EMBL" id="MU150256">
    <property type="protein sequence ID" value="KAF9464160.1"/>
    <property type="molecule type" value="Genomic_DNA"/>
</dbReference>
<evidence type="ECO:0000256" key="4">
    <source>
        <dbReference type="ARBA" id="ARBA00022771"/>
    </source>
</evidence>
<evidence type="ECO:0000256" key="1">
    <source>
        <dbReference type="ARBA" id="ARBA00004123"/>
    </source>
</evidence>
<dbReference type="GO" id="GO:0005634">
    <property type="term" value="C:nucleus"/>
    <property type="evidence" value="ECO:0007669"/>
    <property type="project" value="UniProtKB-SubCell"/>
</dbReference>
<dbReference type="InterPro" id="IPR018957">
    <property type="entry name" value="Znf_C3HC4_RING-type"/>
</dbReference>
<evidence type="ECO:0000256" key="9">
    <source>
        <dbReference type="PROSITE-ProRule" id="PRU00175"/>
    </source>
</evidence>
<keyword evidence="6" id="KW-0862">Zinc</keyword>
<dbReference type="GO" id="GO:0004842">
    <property type="term" value="F:ubiquitin-protein transferase activity"/>
    <property type="evidence" value="ECO:0007669"/>
    <property type="project" value="TreeGrafter"/>
</dbReference>
<dbReference type="AlphaFoldDB" id="A0A9P5Y8J5"/>
<dbReference type="InterPro" id="IPR013083">
    <property type="entry name" value="Znf_RING/FYVE/PHD"/>
</dbReference>
<dbReference type="InterPro" id="IPR040909">
    <property type="entry name" value="CHFR_Znf-CRD"/>
</dbReference>
<feature type="region of interest" description="Disordered" evidence="10">
    <location>
        <begin position="26"/>
        <end position="66"/>
    </location>
</feature>
<dbReference type="GO" id="GO:0006511">
    <property type="term" value="P:ubiquitin-dependent protein catabolic process"/>
    <property type="evidence" value="ECO:0007669"/>
    <property type="project" value="TreeGrafter"/>
</dbReference>
<feature type="region of interest" description="Disordered" evidence="10">
    <location>
        <begin position="1"/>
        <end position="20"/>
    </location>
</feature>
<dbReference type="GO" id="GO:0016567">
    <property type="term" value="P:protein ubiquitination"/>
    <property type="evidence" value="ECO:0007669"/>
    <property type="project" value="TreeGrafter"/>
</dbReference>
<comment type="subcellular location">
    <subcellularLocation>
        <location evidence="1">Nucleus</location>
    </subcellularLocation>
</comment>
<evidence type="ECO:0000256" key="5">
    <source>
        <dbReference type="ARBA" id="ARBA00022786"/>
    </source>
</evidence>
<feature type="domain" description="RING-type" evidence="11">
    <location>
        <begin position="86"/>
        <end position="126"/>
    </location>
</feature>
<keyword evidence="4 9" id="KW-0863">Zinc-finger</keyword>
<accession>A0A9P5Y8J5</accession>
<feature type="compositionally biased region" description="Basic and acidic residues" evidence="10">
    <location>
        <begin position="46"/>
        <end position="65"/>
    </location>
</feature>
<keyword evidence="3" id="KW-0479">Metal-binding</keyword>
<dbReference type="Proteomes" id="UP000807353">
    <property type="component" value="Unassembled WGS sequence"/>
</dbReference>
<dbReference type="PANTHER" id="PTHR16079">
    <property type="entry name" value="UBIQUITIN LIGASE PROTEIN CHFR"/>
    <property type="match status" value="1"/>
</dbReference>
<evidence type="ECO:0000256" key="6">
    <source>
        <dbReference type="ARBA" id="ARBA00022833"/>
    </source>
</evidence>
<keyword evidence="13" id="KW-1185">Reference proteome</keyword>
<evidence type="ECO:0000259" key="11">
    <source>
        <dbReference type="PROSITE" id="PS50089"/>
    </source>
</evidence>
<evidence type="ECO:0000313" key="12">
    <source>
        <dbReference type="EMBL" id="KAF9464160.1"/>
    </source>
</evidence>
<evidence type="ECO:0000313" key="13">
    <source>
        <dbReference type="Proteomes" id="UP000807353"/>
    </source>
</evidence>
<protein>
    <recommendedName>
        <fullName evidence="11">RING-type domain-containing protein</fullName>
    </recommendedName>
</protein>
<proteinExistence type="predicted"/>
<keyword evidence="7" id="KW-0539">Nucleus</keyword>
<dbReference type="Pfam" id="PF00097">
    <property type="entry name" value="zf-C3HC4"/>
    <property type="match status" value="1"/>
</dbReference>
<dbReference type="PANTHER" id="PTHR16079:SF4">
    <property type="entry name" value="E3 UBIQUITIN-PROTEIN LIGASE CHFR"/>
    <property type="match status" value="1"/>
</dbReference>
<evidence type="ECO:0000256" key="7">
    <source>
        <dbReference type="ARBA" id="ARBA00023242"/>
    </source>
</evidence>
<dbReference type="InterPro" id="IPR052256">
    <property type="entry name" value="E3_ubiquitin-ligase_CHFR"/>
</dbReference>
<dbReference type="PROSITE" id="PS50089">
    <property type="entry name" value="ZF_RING_2"/>
    <property type="match status" value="1"/>
</dbReference>
<keyword evidence="8" id="KW-0131">Cell cycle</keyword>